<dbReference type="NCBIfam" id="NF038029">
    <property type="entry name" value="LP_plasma"/>
    <property type="match status" value="1"/>
</dbReference>
<dbReference type="Proteomes" id="UP000067243">
    <property type="component" value="Chromosome"/>
</dbReference>
<dbReference type="AlphaFoldDB" id="A0A0K1P612"/>
<evidence type="ECO:0000313" key="3">
    <source>
        <dbReference type="Proteomes" id="UP000067243"/>
    </source>
</evidence>
<feature type="chain" id="PRO_5009779598" description="Lipoprotein" evidence="1">
    <location>
        <begin position="22"/>
        <end position="117"/>
    </location>
</feature>
<dbReference type="EMBL" id="CP012328">
    <property type="protein sequence ID" value="AKU79753.1"/>
    <property type="molecule type" value="Genomic_DNA"/>
</dbReference>
<evidence type="ECO:0008006" key="4">
    <source>
        <dbReference type="Google" id="ProtNLM"/>
    </source>
</evidence>
<sequence>MKKIITLLTSISLTASLSTFAISCGKKEEQAKTILGNIITNLDLGDLQKGENDVPSKETIYNKIFELHKEKWEENNIKFTLTDFSIPLDSWKNTYASIEANEDSSFTGKVLVNYKTV</sequence>
<proteinExistence type="predicted"/>
<dbReference type="PROSITE" id="PS51257">
    <property type="entry name" value="PROKAR_LIPOPROTEIN"/>
    <property type="match status" value="1"/>
</dbReference>
<evidence type="ECO:0000313" key="2">
    <source>
        <dbReference type="EMBL" id="AKU79753.1"/>
    </source>
</evidence>
<dbReference type="RefSeq" id="WP_075048345.1">
    <property type="nucleotide sequence ID" value="NZ_CP012328.1"/>
</dbReference>
<organism evidence="2 3">
    <name type="scientific">Spiroplasma turonicum</name>
    <dbReference type="NCBI Taxonomy" id="216946"/>
    <lineage>
        <taxon>Bacteria</taxon>
        <taxon>Bacillati</taxon>
        <taxon>Mycoplasmatota</taxon>
        <taxon>Mollicutes</taxon>
        <taxon>Entomoplasmatales</taxon>
        <taxon>Spiroplasmataceae</taxon>
        <taxon>Spiroplasma</taxon>
    </lineage>
</organism>
<dbReference type="KEGG" id="stur:STURON_00507"/>
<name>A0A0K1P612_9MOLU</name>
<dbReference type="InterPro" id="IPR054816">
    <property type="entry name" value="Lipoprotein_mollicutes-type_CS"/>
</dbReference>
<dbReference type="OrthoDB" id="390319at2"/>
<feature type="signal peptide" evidence="1">
    <location>
        <begin position="1"/>
        <end position="21"/>
    </location>
</feature>
<reference evidence="2 3" key="1">
    <citation type="journal article" date="2015" name="Genome Announc.">
        <title>Complete Genome Sequence of Spiroplasma turonicum Strain Tab4cT, a Parasite of a Horse Fly, Haematopota sp. (Diptera: Tabanidae).</title>
        <authorList>
            <person name="Davis R.E."/>
            <person name="Shao J."/>
            <person name="Zhao Y."/>
            <person name="Gasparich G.E."/>
            <person name="Gaynor B.J."/>
            <person name="Donofrio N."/>
        </authorList>
    </citation>
    <scope>NUCLEOTIDE SEQUENCE [LARGE SCALE GENOMIC DNA]</scope>
    <source>
        <strain evidence="2 3">Tab4c</strain>
    </source>
</reference>
<dbReference type="PATRIC" id="fig|216946.3.peg.509"/>
<gene>
    <name evidence="2" type="ORF">STURON_00507</name>
</gene>
<dbReference type="STRING" id="216946.STURO_v1c05050"/>
<evidence type="ECO:0000256" key="1">
    <source>
        <dbReference type="SAM" id="SignalP"/>
    </source>
</evidence>
<protein>
    <recommendedName>
        <fullName evidence="4">Lipoprotein</fullName>
    </recommendedName>
</protein>
<keyword evidence="3" id="KW-1185">Reference proteome</keyword>
<keyword evidence="1" id="KW-0732">Signal</keyword>
<accession>A0A0K1P612</accession>